<name>A0A2U9CCV7_SCOMX</name>
<dbReference type="Gene3D" id="2.60.120.40">
    <property type="match status" value="1"/>
</dbReference>
<dbReference type="GO" id="GO:0005615">
    <property type="term" value="C:extracellular space"/>
    <property type="evidence" value="ECO:0007669"/>
    <property type="project" value="UniProtKB-KW"/>
</dbReference>
<dbReference type="InterPro" id="IPR006052">
    <property type="entry name" value="TNF_dom"/>
</dbReference>
<evidence type="ECO:0000256" key="1">
    <source>
        <dbReference type="ARBA" id="ARBA00004370"/>
    </source>
</evidence>
<dbReference type="InterPro" id="IPR008983">
    <property type="entry name" value="Tumour_necrosis_fac-like_dom"/>
</dbReference>
<evidence type="ECO:0000313" key="7">
    <source>
        <dbReference type="Proteomes" id="UP000246464"/>
    </source>
</evidence>
<keyword evidence="3" id="KW-0202">Cytokine</keyword>
<sequence>MAATHSEYRGYLRNTVDIEAGHGQQQQQQQQHRFHPVQSSEPTYRPLLFGTLAVMGLLQVASSVAILLHLTGYLQEVDLSSAPHRPIEEVQTEPVLNALRDTGKKGRCKNPKESLPSAHLPVRTYQEYSKKGEQAITIDWDEEHGYCHRMRYQKGKLLVTELGFYYVYAKTCFRYYKYEPEDSSQPADPAVDVRNTQLIQYVFRESIKQNGKAVKLMKTGSTVRLNSTSYNMYCAQQGRGVRLEKGDTLFVNVSNAWMLDLDGEGTYFGAIKLVFQSDEWPRFNRKVSNQGGNDDVFVFFVLFLTTNERRR</sequence>
<dbReference type="STRING" id="52904.ENSSMAP00000018653"/>
<dbReference type="PANTHER" id="PTHR11471">
    <property type="entry name" value="TUMOR NECROSIS FACTOR FAMILY MEMBER"/>
    <property type="match status" value="1"/>
</dbReference>
<dbReference type="Pfam" id="PF00229">
    <property type="entry name" value="TNF"/>
    <property type="match status" value="1"/>
</dbReference>
<dbReference type="PANTHER" id="PTHR11471:SF54">
    <property type="entry name" value="TNF SUPERFAMILY MEMBER 11"/>
    <property type="match status" value="1"/>
</dbReference>
<dbReference type="SUPFAM" id="SSF49842">
    <property type="entry name" value="TNF-like"/>
    <property type="match status" value="1"/>
</dbReference>
<reference evidence="6 7" key="1">
    <citation type="submission" date="2017-12" db="EMBL/GenBank/DDBJ databases">
        <title>Integrating genomic resources of turbot (Scophthalmus maximus) in depth evaluation of genetic and physical mapping variation across individuals.</title>
        <authorList>
            <person name="Martinez P."/>
        </authorList>
    </citation>
    <scope>NUCLEOTIDE SEQUENCE [LARGE SCALE GENOMIC DNA]</scope>
</reference>
<organism evidence="6 7">
    <name type="scientific">Scophthalmus maximus</name>
    <name type="common">Turbot</name>
    <name type="synonym">Psetta maxima</name>
    <dbReference type="NCBI Taxonomy" id="52904"/>
    <lineage>
        <taxon>Eukaryota</taxon>
        <taxon>Metazoa</taxon>
        <taxon>Chordata</taxon>
        <taxon>Craniata</taxon>
        <taxon>Vertebrata</taxon>
        <taxon>Euteleostomi</taxon>
        <taxon>Actinopterygii</taxon>
        <taxon>Neopterygii</taxon>
        <taxon>Teleostei</taxon>
        <taxon>Neoteleostei</taxon>
        <taxon>Acanthomorphata</taxon>
        <taxon>Carangaria</taxon>
        <taxon>Pleuronectiformes</taxon>
        <taxon>Pleuronectoidei</taxon>
        <taxon>Scophthalmidae</taxon>
        <taxon>Scophthalmus</taxon>
    </lineage>
</organism>
<comment type="subcellular location">
    <subcellularLocation>
        <location evidence="1">Membrane</location>
    </subcellularLocation>
</comment>
<gene>
    <name evidence="6" type="ORF">SMAX5B_010270</name>
</gene>
<keyword evidence="4" id="KW-0472">Membrane</keyword>
<evidence type="ECO:0000256" key="2">
    <source>
        <dbReference type="ARBA" id="ARBA00008670"/>
    </source>
</evidence>
<evidence type="ECO:0000256" key="4">
    <source>
        <dbReference type="ARBA" id="ARBA00023136"/>
    </source>
</evidence>
<evidence type="ECO:0000256" key="3">
    <source>
        <dbReference type="ARBA" id="ARBA00022514"/>
    </source>
</evidence>
<dbReference type="Proteomes" id="UP000246464">
    <property type="component" value="Chromosome 14"/>
</dbReference>
<evidence type="ECO:0000313" key="6">
    <source>
        <dbReference type="EMBL" id="AWP13616.1"/>
    </source>
</evidence>
<dbReference type="GO" id="GO:0006955">
    <property type="term" value="P:immune response"/>
    <property type="evidence" value="ECO:0007669"/>
    <property type="project" value="InterPro"/>
</dbReference>
<dbReference type="GO" id="GO:0016020">
    <property type="term" value="C:membrane"/>
    <property type="evidence" value="ECO:0007669"/>
    <property type="project" value="UniProtKB-SubCell"/>
</dbReference>
<keyword evidence="7" id="KW-1185">Reference proteome</keyword>
<comment type="similarity">
    <text evidence="2">Belongs to the tumor necrosis factor family.</text>
</comment>
<dbReference type="PROSITE" id="PS50049">
    <property type="entry name" value="THD_2"/>
    <property type="match status" value="1"/>
</dbReference>
<dbReference type="GO" id="GO:0005125">
    <property type="term" value="F:cytokine activity"/>
    <property type="evidence" value="ECO:0007669"/>
    <property type="project" value="UniProtKB-KW"/>
</dbReference>
<dbReference type="EMBL" id="CP026256">
    <property type="protein sequence ID" value="AWP13616.1"/>
    <property type="molecule type" value="Genomic_DNA"/>
</dbReference>
<dbReference type="AlphaFoldDB" id="A0A2U9CCV7"/>
<protein>
    <submittedName>
        <fullName evidence="6">Putative tumor necrosis factor ligand superfamily member 11</fullName>
    </submittedName>
</protein>
<proteinExistence type="inferred from homology"/>
<dbReference type="GO" id="GO:0005164">
    <property type="term" value="F:tumor necrosis factor receptor binding"/>
    <property type="evidence" value="ECO:0007669"/>
    <property type="project" value="InterPro"/>
</dbReference>
<accession>A0A2U9CCV7</accession>
<feature type="domain" description="THD" evidence="5">
    <location>
        <begin position="116"/>
        <end position="273"/>
    </location>
</feature>
<evidence type="ECO:0000259" key="5">
    <source>
        <dbReference type="PROSITE" id="PS50049"/>
    </source>
</evidence>
<dbReference type="SMART" id="SM00207">
    <property type="entry name" value="TNF"/>
    <property type="match status" value="1"/>
</dbReference>